<dbReference type="GO" id="GO:0008772">
    <property type="term" value="F:[isocitrate dehydrogenase (NADP+)] kinase activity"/>
    <property type="evidence" value="ECO:0007669"/>
    <property type="project" value="UniProtKB-UniRule"/>
</dbReference>
<name>A0A8S0WMN8_9GAMM</name>
<dbReference type="Proteomes" id="UP000494216">
    <property type="component" value="Unassembled WGS sequence"/>
</dbReference>
<dbReference type="Pfam" id="PF06315">
    <property type="entry name" value="AceK_kinase"/>
    <property type="match status" value="1"/>
</dbReference>
<dbReference type="AlphaFoldDB" id="A0A8S0WMN8"/>
<dbReference type="InterPro" id="IPR010452">
    <property type="entry name" value="Isocitrate_DH_AceK"/>
</dbReference>
<keyword evidence="3 11" id="KW-0723">Serine/threonine-protein kinase</keyword>
<dbReference type="EC" id="3.1.3.-" evidence="11"/>
<comment type="similarity">
    <text evidence="11">Belongs to the AceK family.</text>
</comment>
<evidence type="ECO:0000313" key="14">
    <source>
        <dbReference type="EMBL" id="CAA9889880.1"/>
    </source>
</evidence>
<evidence type="ECO:0000256" key="9">
    <source>
        <dbReference type="ARBA" id="ARBA00022840"/>
    </source>
</evidence>
<comment type="subcellular location">
    <subcellularLocation>
        <location evidence="11">Cytoplasm</location>
    </subcellularLocation>
</comment>
<feature type="domain" description="Isocitrate dehydrogenase kinase/phosphatase (AceK) kinase" evidence="12">
    <location>
        <begin position="308"/>
        <end position="562"/>
    </location>
</feature>
<feature type="binding site" evidence="11">
    <location>
        <position position="334"/>
    </location>
    <ligand>
        <name>ATP</name>
        <dbReference type="ChEBI" id="CHEBI:30616"/>
    </ligand>
</feature>
<dbReference type="NCBIfam" id="NF002804">
    <property type="entry name" value="PRK02946.1"/>
    <property type="match status" value="1"/>
</dbReference>
<evidence type="ECO:0000256" key="1">
    <source>
        <dbReference type="ARBA" id="ARBA00022435"/>
    </source>
</evidence>
<dbReference type="EMBL" id="CADCXN010000042">
    <property type="protein sequence ID" value="CAA9889880.1"/>
    <property type="molecule type" value="Genomic_DNA"/>
</dbReference>
<sequence>MKLLTLECAKAIRDAFNEYNLEFRLVTQRAQRRFENCDWKGSQRDSVERIELYNLFVNRTVTELKRRLGYLSRDKPLWKAIKQCFEPLLTDYIDSEFTKTFFNSITRRIFTTVGVDPEVEFVTLNHSPLPQIPHAIKSRIYYRTDEGLQSLFDRLLEDFAFATPYQDKAGDIAFIVRQVTEYELEIKGAIDKVEILEAVFFQITRAYLVGRVVCGTSSSPLVIALKNTPDGIFADVVMMTITDVSVLFSYTRSYFQADLETVSDAVVYLKSLLPHKTAGDLFTVLGRAKQGKTDRFRNLLRHMEKHNEQFIHAPGERGLVMIVFTLPTHDIVIKVIRDKFAPPKSVSRNDVMARYKQVFEHDRAGRLADAQEFQYLKFERSHFEKSLFEELDSEARDSILLEGENIIFKHCYIERRLTPLNLFLQSADQKAAEKVVYDYGQAIRDLALSNIFPGDLLLKNFGVSARGRVIFYDYDELCMVTDCNFRDLPDAGNDQEEMSSEAWFYVAENDIFPEQFIAFLGFKDDLYQLFMRWHKEILTAAYWRDLQSKHRLGEVLDVVPYHHYPF</sequence>
<dbReference type="RefSeq" id="WP_174624855.1">
    <property type="nucleotide sequence ID" value="NZ_CADCXN010000042.1"/>
</dbReference>
<evidence type="ECO:0000256" key="7">
    <source>
        <dbReference type="ARBA" id="ARBA00022777"/>
    </source>
</evidence>
<dbReference type="GO" id="GO:0006097">
    <property type="term" value="P:glyoxylate cycle"/>
    <property type="evidence" value="ECO:0007669"/>
    <property type="project" value="UniProtKB-UniRule"/>
</dbReference>
<keyword evidence="7 11" id="KW-0418">Kinase</keyword>
<comment type="caution">
    <text evidence="14">The sequence shown here is derived from an EMBL/GenBank/DDBJ whole genome shotgun (WGS) entry which is preliminary data.</text>
</comment>
<evidence type="ECO:0000256" key="6">
    <source>
        <dbReference type="ARBA" id="ARBA00022741"/>
    </source>
</evidence>
<keyword evidence="10 11" id="KW-0904">Protein phosphatase</keyword>
<dbReference type="GO" id="GO:0005524">
    <property type="term" value="F:ATP binding"/>
    <property type="evidence" value="ECO:0007669"/>
    <property type="project" value="UniProtKB-UniRule"/>
</dbReference>
<keyword evidence="6 11" id="KW-0547">Nucleotide-binding</keyword>
<keyword evidence="1 11" id="KW-0329">Glyoxylate bypass</keyword>
<evidence type="ECO:0000259" key="13">
    <source>
        <dbReference type="Pfam" id="PF20423"/>
    </source>
</evidence>
<dbReference type="GO" id="GO:0006099">
    <property type="term" value="P:tricarboxylic acid cycle"/>
    <property type="evidence" value="ECO:0007669"/>
    <property type="project" value="UniProtKB-UniRule"/>
</dbReference>
<dbReference type="GO" id="GO:0004721">
    <property type="term" value="F:phosphoprotein phosphatase activity"/>
    <property type="evidence" value="ECO:0007669"/>
    <property type="project" value="UniProtKB-KW"/>
</dbReference>
<keyword evidence="5 11" id="KW-0808">Transferase</keyword>
<dbReference type="GO" id="GO:0005737">
    <property type="term" value="C:cytoplasm"/>
    <property type="evidence" value="ECO:0007669"/>
    <property type="project" value="UniProtKB-SubCell"/>
</dbReference>
<gene>
    <name evidence="11 14" type="primary">aceK</name>
    <name evidence="14" type="ORF">METHB2_150004</name>
</gene>
<evidence type="ECO:0000256" key="5">
    <source>
        <dbReference type="ARBA" id="ARBA00022679"/>
    </source>
</evidence>
<evidence type="ECO:0000256" key="3">
    <source>
        <dbReference type="ARBA" id="ARBA00022527"/>
    </source>
</evidence>
<keyword evidence="15" id="KW-1185">Reference proteome</keyword>
<reference evidence="14 15" key="1">
    <citation type="submission" date="2020-02" db="EMBL/GenBank/DDBJ databases">
        <authorList>
            <person name="Hogendoorn C."/>
        </authorList>
    </citation>
    <scope>NUCLEOTIDE SEQUENCE [LARGE SCALE GENOMIC DNA]</scope>
    <source>
        <strain evidence="14">METHB21</strain>
    </source>
</reference>
<dbReference type="Pfam" id="PF20423">
    <property type="entry name" value="AceK_regulatory"/>
    <property type="match status" value="1"/>
</dbReference>
<dbReference type="InterPro" id="IPR046854">
    <property type="entry name" value="AceK_regulatory"/>
</dbReference>
<organism evidence="14 15">
    <name type="scientific">Candidatus Methylobacter favarea</name>
    <dbReference type="NCBI Taxonomy" id="2707345"/>
    <lineage>
        <taxon>Bacteria</taxon>
        <taxon>Pseudomonadati</taxon>
        <taxon>Pseudomonadota</taxon>
        <taxon>Gammaproteobacteria</taxon>
        <taxon>Methylococcales</taxon>
        <taxon>Methylococcaceae</taxon>
        <taxon>Methylobacter</taxon>
    </lineage>
</organism>
<feature type="domain" description="Isocitrate dehydrogenase kinase/phosphatase (AceK) regulatory" evidence="13">
    <location>
        <begin position="9"/>
        <end position="305"/>
    </location>
</feature>
<protein>
    <recommendedName>
        <fullName evidence="11">Isocitrate dehydrogenase kinase/phosphatase</fullName>
        <shortName evidence="11">IDH kinase/phosphatase</shortName>
        <shortName evidence="11">IDHK/P</shortName>
        <ecNumber evidence="11">2.7.11.5</ecNumber>
        <ecNumber evidence="11">3.1.3.-</ecNumber>
    </recommendedName>
</protein>
<feature type="binding site" evidence="11">
    <location>
        <begin position="313"/>
        <end position="319"/>
    </location>
    <ligand>
        <name>ATP</name>
        <dbReference type="ChEBI" id="CHEBI:30616"/>
    </ligand>
</feature>
<keyword evidence="4 11" id="KW-0816">Tricarboxylic acid cycle</keyword>
<evidence type="ECO:0000256" key="8">
    <source>
        <dbReference type="ARBA" id="ARBA00022801"/>
    </source>
</evidence>
<evidence type="ECO:0000259" key="12">
    <source>
        <dbReference type="Pfam" id="PF06315"/>
    </source>
</evidence>
<evidence type="ECO:0000256" key="2">
    <source>
        <dbReference type="ARBA" id="ARBA00022490"/>
    </source>
</evidence>
<dbReference type="GO" id="GO:0006006">
    <property type="term" value="P:glucose metabolic process"/>
    <property type="evidence" value="ECO:0007669"/>
    <property type="project" value="InterPro"/>
</dbReference>
<dbReference type="InterPro" id="IPR046855">
    <property type="entry name" value="AceK_kinase"/>
</dbReference>
<dbReference type="GO" id="GO:0004674">
    <property type="term" value="F:protein serine/threonine kinase activity"/>
    <property type="evidence" value="ECO:0007669"/>
    <property type="project" value="UniProtKB-KW"/>
</dbReference>
<dbReference type="HAMAP" id="MF_00747">
    <property type="entry name" value="AceK"/>
    <property type="match status" value="1"/>
</dbReference>
<evidence type="ECO:0000256" key="11">
    <source>
        <dbReference type="HAMAP-Rule" id="MF_00747"/>
    </source>
</evidence>
<dbReference type="PANTHER" id="PTHR39559">
    <property type="match status" value="1"/>
</dbReference>
<keyword evidence="8 11" id="KW-0378">Hydrolase</keyword>
<evidence type="ECO:0000256" key="10">
    <source>
        <dbReference type="ARBA" id="ARBA00022912"/>
    </source>
</evidence>
<evidence type="ECO:0000313" key="15">
    <source>
        <dbReference type="Proteomes" id="UP000494216"/>
    </source>
</evidence>
<dbReference type="PIRSF" id="PIRSF000719">
    <property type="entry name" value="AceK"/>
    <property type="match status" value="1"/>
</dbReference>
<feature type="active site" evidence="11">
    <location>
        <position position="369"/>
    </location>
</feature>
<dbReference type="PANTHER" id="PTHR39559:SF1">
    <property type="entry name" value="ISOCITRATE DEHYDROGENASE KINASE_PHOSPHATASE"/>
    <property type="match status" value="1"/>
</dbReference>
<dbReference type="GO" id="GO:0016208">
    <property type="term" value="F:AMP binding"/>
    <property type="evidence" value="ECO:0007669"/>
    <property type="project" value="TreeGrafter"/>
</dbReference>
<proteinExistence type="inferred from homology"/>
<keyword evidence="9 11" id="KW-0067">ATP-binding</keyword>
<evidence type="ECO:0000256" key="4">
    <source>
        <dbReference type="ARBA" id="ARBA00022532"/>
    </source>
</evidence>
<comment type="catalytic activity">
    <reaction evidence="11">
        <text>L-seryl-[isocitrate dehydrogenase] + ATP = O-phospho-L-seryl-[isocitrate dehydrogenase] + ADP + H(+)</text>
        <dbReference type="Rhea" id="RHEA:43540"/>
        <dbReference type="Rhea" id="RHEA-COMP:10605"/>
        <dbReference type="Rhea" id="RHEA-COMP:10606"/>
        <dbReference type="ChEBI" id="CHEBI:15378"/>
        <dbReference type="ChEBI" id="CHEBI:29999"/>
        <dbReference type="ChEBI" id="CHEBI:30616"/>
        <dbReference type="ChEBI" id="CHEBI:83421"/>
        <dbReference type="ChEBI" id="CHEBI:456216"/>
        <dbReference type="EC" id="2.7.11.5"/>
    </reaction>
</comment>
<keyword evidence="2 11" id="KW-0963">Cytoplasm</keyword>
<dbReference type="EC" id="2.7.11.5" evidence="11"/>
<comment type="function">
    <text evidence="11">Bifunctional enzyme which can phosphorylate or dephosphorylate isocitrate dehydrogenase (IDH) on a specific serine residue. This is a regulatory mechanism which enables bacteria to bypass the Krebs cycle via the glyoxylate shunt in response to the source of carbon. When bacteria are grown on glucose, IDH is fully active and unphosphorylated, but when grown on acetate or ethanol, the activity of IDH declines drastically concomitant with its phosphorylation.</text>
</comment>
<accession>A0A8S0WMN8</accession>